<sequence length="384" mass="41478">MADRRVLTGNHFQIGNWACTEGAMAAGCDFVAGYPITPASEVANFLATRLPEVDGVFIQSEDEISACCATIGAAWAGRRAMTVTSGPGISLMQESIGFAVATETPMVIVDVQRFGPSTGVPSIGLAGDMVQVARGSHGDYQIIALAPHTPQAMFDMTVRAFDLAERYRTPVFVMADGFAGHMRERISIPEASAVKVGSRKIAEKKNTVLERQDFLDVNVAAMPVFGRGLKAHVTSSCHDAHGMRNLTDPEAMHKYVVTPVQKVLSHRDDIVRVEETKTDDAELILVTYGTVSRSAAAALAMAREAKLPVGQLRLETCWPLPDVEIEKAAKQAKHLLVLENNMGQMLPYIKACAGNAAKVHFMGPKLLGQIQEPEAILNVIREIL</sequence>
<accession>A0A212JBB4</accession>
<dbReference type="GO" id="GO:0047553">
    <property type="term" value="F:2-oxoglutarate synthase activity"/>
    <property type="evidence" value="ECO:0007669"/>
    <property type="project" value="UniProtKB-EC"/>
</dbReference>
<protein>
    <submittedName>
        <fullName evidence="4">2-oxoglutarate synthase subunit KorA</fullName>
        <ecNumber evidence="4">1.2.7.3</ecNumber>
    </submittedName>
</protein>
<proteinExistence type="predicted"/>
<dbReference type="CDD" id="cd07034">
    <property type="entry name" value="TPP_PYR_PFOR_IOR-alpha_like"/>
    <property type="match status" value="1"/>
</dbReference>
<organism evidence="4">
    <name type="scientific">uncultured delta proteobacterium</name>
    <dbReference type="NCBI Taxonomy" id="34034"/>
    <lineage>
        <taxon>Bacteria</taxon>
        <taxon>Deltaproteobacteria</taxon>
        <taxon>environmental samples</taxon>
    </lineage>
</organism>
<dbReference type="EC" id="1.2.7.3" evidence="4"/>
<dbReference type="InterPro" id="IPR002880">
    <property type="entry name" value="Pyrv_Fd/Flavodoxin_OxRdtase_N"/>
</dbReference>
<reference evidence="4" key="1">
    <citation type="submission" date="2016-04" db="EMBL/GenBank/DDBJ databases">
        <authorList>
            <person name="Evans L.H."/>
            <person name="Alamgir A."/>
            <person name="Owens N."/>
            <person name="Weber N.D."/>
            <person name="Virtaneva K."/>
            <person name="Barbian K."/>
            <person name="Babar A."/>
            <person name="Rosenke K."/>
        </authorList>
    </citation>
    <scope>NUCLEOTIDE SEQUENCE</scope>
    <source>
        <strain evidence="4">86</strain>
    </source>
</reference>
<dbReference type="NCBIfam" id="NF006412">
    <property type="entry name" value="PRK08659.1"/>
    <property type="match status" value="1"/>
</dbReference>
<name>A0A212JBB4_9DELT</name>
<dbReference type="PANTHER" id="PTHR43088:SF1">
    <property type="entry name" value="SUBUNIT OF PYRUVATE:FLAVODOXIN OXIDOREDUCTASE"/>
    <property type="match status" value="1"/>
</dbReference>
<dbReference type="InterPro" id="IPR052368">
    <property type="entry name" value="2-oxoacid_oxidoreductase"/>
</dbReference>
<dbReference type="Gene3D" id="3.40.50.970">
    <property type="match status" value="1"/>
</dbReference>
<evidence type="ECO:0000313" key="4">
    <source>
        <dbReference type="EMBL" id="SBV96706.1"/>
    </source>
</evidence>
<dbReference type="Pfam" id="PF01855">
    <property type="entry name" value="POR_N"/>
    <property type="match status" value="1"/>
</dbReference>
<feature type="domain" description="Pyruvate:ferredoxin oxidoreductase core" evidence="3">
    <location>
        <begin position="281"/>
        <end position="362"/>
    </location>
</feature>
<dbReference type="SUPFAM" id="SSF52518">
    <property type="entry name" value="Thiamin diphosphate-binding fold (THDP-binding)"/>
    <property type="match status" value="1"/>
</dbReference>
<dbReference type="InterPro" id="IPR009014">
    <property type="entry name" value="Transketo_C/PFOR_II"/>
</dbReference>
<dbReference type="Gene3D" id="3.40.50.920">
    <property type="match status" value="1"/>
</dbReference>
<keyword evidence="1 4" id="KW-0560">Oxidoreductase</keyword>
<evidence type="ECO:0000256" key="1">
    <source>
        <dbReference type="ARBA" id="ARBA00023002"/>
    </source>
</evidence>
<dbReference type="InterPro" id="IPR033412">
    <property type="entry name" value="PFOR_II"/>
</dbReference>
<evidence type="ECO:0000259" key="3">
    <source>
        <dbReference type="Pfam" id="PF17147"/>
    </source>
</evidence>
<dbReference type="PANTHER" id="PTHR43088">
    <property type="entry name" value="SUBUNIT OF PYRUVATE:FLAVODOXIN OXIDOREDUCTASE-RELATED"/>
    <property type="match status" value="1"/>
</dbReference>
<dbReference type="FunFam" id="3.40.50.970:FF:000022">
    <property type="entry name" value="2-oxoglutarate ferredoxin oxidoreductase alpha subunit"/>
    <property type="match status" value="1"/>
</dbReference>
<feature type="domain" description="Pyruvate flavodoxin/ferredoxin oxidoreductase pyrimidine binding" evidence="2">
    <location>
        <begin position="21"/>
        <end position="251"/>
    </location>
</feature>
<gene>
    <name evidence="4" type="primary">korA</name>
    <name evidence="4" type="ORF">KL86DPRO_11090</name>
</gene>
<dbReference type="AlphaFoldDB" id="A0A212JBB4"/>
<dbReference type="InterPro" id="IPR029061">
    <property type="entry name" value="THDP-binding"/>
</dbReference>
<evidence type="ECO:0000259" key="2">
    <source>
        <dbReference type="Pfam" id="PF01855"/>
    </source>
</evidence>
<dbReference type="EMBL" id="FLUQ01000001">
    <property type="protein sequence ID" value="SBV96706.1"/>
    <property type="molecule type" value="Genomic_DNA"/>
</dbReference>
<dbReference type="Pfam" id="PF17147">
    <property type="entry name" value="PFOR_II"/>
    <property type="match status" value="1"/>
</dbReference>
<dbReference type="SUPFAM" id="SSF52922">
    <property type="entry name" value="TK C-terminal domain-like"/>
    <property type="match status" value="1"/>
</dbReference>